<organism evidence="2 3">
    <name type="scientific">Trichoderma arundinaceum</name>
    <dbReference type="NCBI Taxonomy" id="490622"/>
    <lineage>
        <taxon>Eukaryota</taxon>
        <taxon>Fungi</taxon>
        <taxon>Dikarya</taxon>
        <taxon>Ascomycota</taxon>
        <taxon>Pezizomycotina</taxon>
        <taxon>Sordariomycetes</taxon>
        <taxon>Hypocreomycetidae</taxon>
        <taxon>Hypocreales</taxon>
        <taxon>Hypocreaceae</taxon>
        <taxon>Trichoderma</taxon>
    </lineage>
</organism>
<keyword evidence="3" id="KW-1185">Reference proteome</keyword>
<dbReference type="AlphaFoldDB" id="A0A395NEI7"/>
<feature type="signal peptide" evidence="1">
    <location>
        <begin position="1"/>
        <end position="16"/>
    </location>
</feature>
<dbReference type="Proteomes" id="UP000266272">
    <property type="component" value="Unassembled WGS sequence"/>
</dbReference>
<name>A0A395NEI7_TRIAR</name>
<sequence>MFLRSVVACCIALCSASSLSVSERKRDAVTAQRAAYFLDNNPKGASVVSLNIAKDGTLSHPIRTSTAGIGSWARWVIPNPPPPDNTGFAGPDSLYSANSVVVSGNLLFTVNAGSNTVSLFTIDPTNPQHLVLVGKPANTLGDFPVSVAYSQKLNIACVLNGGARSGVSCFSVDKSRGLTALDSNLRSIAPAINQTTPPAGPILTASDIMFNPSSTALFVSTKGSPPSGGATSPTLGSIYAWPVVGKAVSSTAIISKPEGVILDFSLTFLGADNSILVTDAAGEAYILSVSSGLQVAIKNNVVLPQDEGLACWGVYVPSLNSAYVITATHPNITIVNPSTGAVTGTIVLPASDQGLFDSAVDRTYLYSLTNTSNIAVVDLGASSPKLIQDLDLSSIGPRKGWQGMAVYPSA</sequence>
<keyword evidence="1" id="KW-0732">Signal</keyword>
<gene>
    <name evidence="2" type="ORF">TARUN_7999</name>
</gene>
<dbReference type="SUPFAM" id="SSF63829">
    <property type="entry name" value="Calcium-dependent phosphotriesterase"/>
    <property type="match status" value="1"/>
</dbReference>
<evidence type="ECO:0000256" key="1">
    <source>
        <dbReference type="SAM" id="SignalP"/>
    </source>
</evidence>
<feature type="chain" id="PRO_5017399762" evidence="1">
    <location>
        <begin position="17"/>
        <end position="410"/>
    </location>
</feature>
<evidence type="ECO:0000313" key="3">
    <source>
        <dbReference type="Proteomes" id="UP000266272"/>
    </source>
</evidence>
<reference evidence="2 3" key="1">
    <citation type="journal article" date="2018" name="PLoS Pathog.">
        <title>Evolution of structural diversity of trichothecenes, a family of toxins produced by plant pathogenic and entomopathogenic fungi.</title>
        <authorList>
            <person name="Proctor R.H."/>
            <person name="McCormick S.P."/>
            <person name="Kim H.S."/>
            <person name="Cardoza R.E."/>
            <person name="Stanley A.M."/>
            <person name="Lindo L."/>
            <person name="Kelly A."/>
            <person name="Brown D.W."/>
            <person name="Lee T."/>
            <person name="Vaughan M.M."/>
            <person name="Alexander N.J."/>
            <person name="Busman M."/>
            <person name="Gutierrez S."/>
        </authorList>
    </citation>
    <scope>NUCLEOTIDE SEQUENCE [LARGE SCALE GENOMIC DNA]</scope>
    <source>
        <strain evidence="2 3">IBT 40837</strain>
    </source>
</reference>
<proteinExistence type="predicted"/>
<comment type="caution">
    <text evidence="2">The sequence shown here is derived from an EMBL/GenBank/DDBJ whole genome shotgun (WGS) entry which is preliminary data.</text>
</comment>
<dbReference type="Gene3D" id="2.130.10.10">
    <property type="entry name" value="YVTN repeat-like/Quinoprotein amine dehydrogenase"/>
    <property type="match status" value="1"/>
</dbReference>
<accession>A0A395NEI7</accession>
<protein>
    <submittedName>
        <fullName evidence="2">3-carboxymuconate cyclase</fullName>
    </submittedName>
</protein>
<dbReference type="OrthoDB" id="10006285at2759"/>
<dbReference type="InterPro" id="IPR015943">
    <property type="entry name" value="WD40/YVTN_repeat-like_dom_sf"/>
</dbReference>
<evidence type="ECO:0000313" key="2">
    <source>
        <dbReference type="EMBL" id="RFU74237.1"/>
    </source>
</evidence>
<dbReference type="EMBL" id="PXOA01000553">
    <property type="protein sequence ID" value="RFU74237.1"/>
    <property type="molecule type" value="Genomic_DNA"/>
</dbReference>
<dbReference type="STRING" id="490622.A0A395NEI7"/>